<feature type="domain" description="Reverse transcriptase/retrotransposon-derived protein RNase H-like" evidence="1">
    <location>
        <begin position="52"/>
        <end position="150"/>
    </location>
</feature>
<evidence type="ECO:0000313" key="3">
    <source>
        <dbReference type="Proteomes" id="UP001289374"/>
    </source>
</evidence>
<evidence type="ECO:0000313" key="2">
    <source>
        <dbReference type="EMBL" id="KAK4390432.1"/>
    </source>
</evidence>
<organism evidence="2 3">
    <name type="scientific">Sesamum angolense</name>
    <dbReference type="NCBI Taxonomy" id="2727404"/>
    <lineage>
        <taxon>Eukaryota</taxon>
        <taxon>Viridiplantae</taxon>
        <taxon>Streptophyta</taxon>
        <taxon>Embryophyta</taxon>
        <taxon>Tracheophyta</taxon>
        <taxon>Spermatophyta</taxon>
        <taxon>Magnoliopsida</taxon>
        <taxon>eudicotyledons</taxon>
        <taxon>Gunneridae</taxon>
        <taxon>Pentapetalae</taxon>
        <taxon>asterids</taxon>
        <taxon>lamiids</taxon>
        <taxon>Lamiales</taxon>
        <taxon>Pedaliaceae</taxon>
        <taxon>Sesamum</taxon>
    </lineage>
</organism>
<evidence type="ECO:0000259" key="1">
    <source>
        <dbReference type="Pfam" id="PF17919"/>
    </source>
</evidence>
<proteinExistence type="predicted"/>
<dbReference type="InterPro" id="IPR041577">
    <property type="entry name" value="RT_RNaseH_2"/>
</dbReference>
<comment type="caution">
    <text evidence="2">The sequence shown here is derived from an EMBL/GenBank/DDBJ whole genome shotgun (WGS) entry which is preliminary data.</text>
</comment>
<dbReference type="EMBL" id="JACGWL010000012">
    <property type="protein sequence ID" value="KAK4390432.1"/>
    <property type="molecule type" value="Genomic_DNA"/>
</dbReference>
<reference evidence="2" key="2">
    <citation type="journal article" date="2024" name="Plant">
        <title>Genomic evolution and insights into agronomic trait innovations of Sesamum species.</title>
        <authorList>
            <person name="Miao H."/>
            <person name="Wang L."/>
            <person name="Qu L."/>
            <person name="Liu H."/>
            <person name="Sun Y."/>
            <person name="Le M."/>
            <person name="Wang Q."/>
            <person name="Wei S."/>
            <person name="Zheng Y."/>
            <person name="Lin W."/>
            <person name="Duan Y."/>
            <person name="Cao H."/>
            <person name="Xiong S."/>
            <person name="Wang X."/>
            <person name="Wei L."/>
            <person name="Li C."/>
            <person name="Ma Q."/>
            <person name="Ju M."/>
            <person name="Zhao R."/>
            <person name="Li G."/>
            <person name="Mu C."/>
            <person name="Tian Q."/>
            <person name="Mei H."/>
            <person name="Zhang T."/>
            <person name="Gao T."/>
            <person name="Zhang H."/>
        </authorList>
    </citation>
    <scope>NUCLEOTIDE SEQUENCE</scope>
    <source>
        <tissue evidence="2">Leaf</tissue>
    </source>
</reference>
<keyword evidence="3" id="KW-1185">Reference proteome</keyword>
<gene>
    <name evidence="2" type="ORF">Sango_2106500</name>
</gene>
<dbReference type="InterPro" id="IPR043502">
    <property type="entry name" value="DNA/RNA_pol_sf"/>
</dbReference>
<dbReference type="Proteomes" id="UP001289374">
    <property type="component" value="Unassembled WGS sequence"/>
</dbReference>
<accession>A0AAE1WBW3</accession>
<protein>
    <recommendedName>
        <fullName evidence="1">Reverse transcriptase/retrotransposon-derived protein RNase H-like domain-containing protein</fullName>
    </recommendedName>
</protein>
<reference evidence="2" key="1">
    <citation type="submission" date="2020-06" db="EMBL/GenBank/DDBJ databases">
        <authorList>
            <person name="Li T."/>
            <person name="Hu X."/>
            <person name="Zhang T."/>
            <person name="Song X."/>
            <person name="Zhang H."/>
            <person name="Dai N."/>
            <person name="Sheng W."/>
            <person name="Hou X."/>
            <person name="Wei L."/>
        </authorList>
    </citation>
    <scope>NUCLEOTIDE SEQUENCE</scope>
    <source>
        <strain evidence="2">K16</strain>
        <tissue evidence="2">Leaf</tissue>
    </source>
</reference>
<name>A0AAE1WBW3_9LAMI</name>
<dbReference type="SUPFAM" id="SSF56672">
    <property type="entry name" value="DNA/RNA polymerases"/>
    <property type="match status" value="1"/>
</dbReference>
<sequence length="175" mass="20165">MWGRHTNDFSITCFEDEIGRNMEAYIDDMLVKSVKELTTSRTCPLWHGKVEWTNAGQKAFNELNRYLVSPLLLTKPKTGEILYLYLVVSKSGVSSVLMRQKGKEHHSVYYVSKVLPWVEIRYSQIEKLILSLVVVVWKLRLNFQSHQIIVLTNHPLKQVLSNLELSGRMVGCGID</sequence>
<dbReference type="PANTHER" id="PTHR48475">
    <property type="entry name" value="RIBONUCLEASE H"/>
    <property type="match status" value="1"/>
</dbReference>
<dbReference type="PANTHER" id="PTHR48475:SF2">
    <property type="entry name" value="RIBONUCLEASE H"/>
    <property type="match status" value="1"/>
</dbReference>
<dbReference type="Pfam" id="PF17919">
    <property type="entry name" value="RT_RNaseH_2"/>
    <property type="match status" value="1"/>
</dbReference>
<dbReference type="AlphaFoldDB" id="A0AAE1WBW3"/>